<evidence type="ECO:0000313" key="14">
    <source>
        <dbReference type="Proteomes" id="UP001354971"/>
    </source>
</evidence>
<keyword evidence="11" id="KW-0732">Signal</keyword>
<dbReference type="EMBL" id="JAZDRP010000009">
    <property type="protein sequence ID" value="MEE2527153.1"/>
    <property type="molecule type" value="Genomic_DNA"/>
</dbReference>
<dbReference type="InterPro" id="IPR011990">
    <property type="entry name" value="TPR-like_helical_dom_sf"/>
</dbReference>
<dbReference type="PANTHER" id="PTHR33446:SF14">
    <property type="entry name" value="PROTEIN TONB"/>
    <property type="match status" value="1"/>
</dbReference>
<evidence type="ECO:0000256" key="6">
    <source>
        <dbReference type="ARBA" id="ARBA00022692"/>
    </source>
</evidence>
<dbReference type="Proteomes" id="UP001354971">
    <property type="component" value="Unassembled WGS sequence"/>
</dbReference>
<dbReference type="SUPFAM" id="SSF48452">
    <property type="entry name" value="TPR-like"/>
    <property type="match status" value="1"/>
</dbReference>
<dbReference type="InterPro" id="IPR003538">
    <property type="entry name" value="TonB"/>
</dbReference>
<keyword evidence="10" id="KW-0735">Signal-anchor</keyword>
<dbReference type="Pfam" id="PF03544">
    <property type="entry name" value="TonB_C"/>
    <property type="match status" value="1"/>
</dbReference>
<evidence type="ECO:0000313" key="13">
    <source>
        <dbReference type="EMBL" id="MEE2527153.1"/>
    </source>
</evidence>
<keyword evidence="9" id="KW-0472">Membrane</keyword>
<proteinExistence type="inferred from homology"/>
<keyword evidence="4 10" id="KW-1003">Cell membrane</keyword>
<dbReference type="PANTHER" id="PTHR33446">
    <property type="entry name" value="PROTEIN TONB-RELATED"/>
    <property type="match status" value="1"/>
</dbReference>
<comment type="subcellular location">
    <subcellularLocation>
        <location evidence="1 10">Cell inner membrane</location>
        <topology evidence="1 10">Single-pass membrane protein</topology>
        <orientation evidence="1 10">Periplasmic side</orientation>
    </subcellularLocation>
</comment>
<comment type="function">
    <text evidence="10">Interacts with outer membrane receptor proteins that carry out high-affinity binding and energy dependent uptake into the periplasmic space of specific substrates. It could act to transduce energy from the cytoplasmic membrane to specific energy-requiring processes in the outer membrane, resulting in the release into the periplasm of ligands bound by these outer membrane proteins.</text>
</comment>
<evidence type="ECO:0000256" key="10">
    <source>
        <dbReference type="RuleBase" id="RU362123"/>
    </source>
</evidence>
<dbReference type="RefSeq" id="WP_330199817.1">
    <property type="nucleotide sequence ID" value="NZ_JAZDRP010000009.1"/>
</dbReference>
<evidence type="ECO:0000256" key="8">
    <source>
        <dbReference type="ARBA" id="ARBA00022989"/>
    </source>
</evidence>
<name>A0ABU7LTC1_9PROT</name>
<keyword evidence="6" id="KW-0812">Transmembrane</keyword>
<dbReference type="InterPro" id="IPR051045">
    <property type="entry name" value="TonB-dependent_transducer"/>
</dbReference>
<sequence>MRYLVGLLAIICLTSSASAQDIPASVMEAYEGYTRAAESNDLEAGLSYAYTAWQEGENAEIDRATLSVLASNYAELAGLSGRHREAAEAYQRAVDLHLEAGGAEAETATFRTEIARSFLRANQFRSARLQADENIEFFETHFDGEQRDLGLYFNRVVAALAAFSASSEAAAVRYAEPAIEYVERNNGVQNEDIAYLAFILARSSYDLRRWEDAAYYGAIAYVIGRNVMPDAELVASSTGIIGGAGRRGEQEGRLDELQARVLASNFRPTECASDDETCPATIAAELAAGETYIPSIPMFRIPPVYPSRAAQLGREGYVDVVFSVDERGRTFNVEVVESSSTLFENAALDSVERWRYWPAIRNGEPVQRHGVHTRIEFEFAY</sequence>
<evidence type="ECO:0000256" key="9">
    <source>
        <dbReference type="ARBA" id="ARBA00023136"/>
    </source>
</evidence>
<evidence type="ECO:0000256" key="1">
    <source>
        <dbReference type="ARBA" id="ARBA00004383"/>
    </source>
</evidence>
<comment type="similarity">
    <text evidence="2 10">Belongs to the TonB family.</text>
</comment>
<organism evidence="13 14">
    <name type="scientific">Hyphobacterium lacteum</name>
    <dbReference type="NCBI Taxonomy" id="3116575"/>
    <lineage>
        <taxon>Bacteria</taxon>
        <taxon>Pseudomonadati</taxon>
        <taxon>Pseudomonadota</taxon>
        <taxon>Alphaproteobacteria</taxon>
        <taxon>Maricaulales</taxon>
        <taxon>Maricaulaceae</taxon>
        <taxon>Hyphobacterium</taxon>
    </lineage>
</organism>
<keyword evidence="7 10" id="KW-0653">Protein transport</keyword>
<dbReference type="NCBIfam" id="TIGR01352">
    <property type="entry name" value="tonB_Cterm"/>
    <property type="match status" value="1"/>
</dbReference>
<dbReference type="Gene3D" id="3.30.1150.10">
    <property type="match status" value="1"/>
</dbReference>
<comment type="caution">
    <text evidence="13">The sequence shown here is derived from an EMBL/GenBank/DDBJ whole genome shotgun (WGS) entry which is preliminary data.</text>
</comment>
<feature type="domain" description="TonB C-terminal" evidence="12">
    <location>
        <begin position="290"/>
        <end position="381"/>
    </location>
</feature>
<keyword evidence="3 10" id="KW-0813">Transport</keyword>
<protein>
    <recommendedName>
        <fullName evidence="10">Protein TonB</fullName>
    </recommendedName>
</protein>
<reference evidence="13 14" key="1">
    <citation type="submission" date="2024-01" db="EMBL/GenBank/DDBJ databases">
        <title>Hyphobacterium bacterium isolated from marine sediment.</title>
        <authorList>
            <person name="Zhao S."/>
        </authorList>
    </citation>
    <scope>NUCLEOTIDE SEQUENCE [LARGE SCALE GENOMIC DNA]</scope>
    <source>
        <strain evidence="14">HN65</strain>
    </source>
</reference>
<accession>A0ABU7LTC1</accession>
<dbReference type="InterPro" id="IPR037682">
    <property type="entry name" value="TonB_C"/>
</dbReference>
<evidence type="ECO:0000256" key="7">
    <source>
        <dbReference type="ARBA" id="ARBA00022927"/>
    </source>
</evidence>
<evidence type="ECO:0000256" key="2">
    <source>
        <dbReference type="ARBA" id="ARBA00006555"/>
    </source>
</evidence>
<keyword evidence="8" id="KW-1133">Transmembrane helix</keyword>
<feature type="chain" id="PRO_5045254864" description="Protein TonB" evidence="11">
    <location>
        <begin position="20"/>
        <end position="381"/>
    </location>
</feature>
<evidence type="ECO:0000256" key="3">
    <source>
        <dbReference type="ARBA" id="ARBA00022448"/>
    </source>
</evidence>
<gene>
    <name evidence="13" type="ORF">V0U79_12315</name>
</gene>
<feature type="signal peptide" evidence="11">
    <location>
        <begin position="1"/>
        <end position="19"/>
    </location>
</feature>
<keyword evidence="5 10" id="KW-0997">Cell inner membrane</keyword>
<evidence type="ECO:0000256" key="5">
    <source>
        <dbReference type="ARBA" id="ARBA00022519"/>
    </source>
</evidence>
<dbReference type="PRINTS" id="PR01374">
    <property type="entry name" value="TONBPROTEIN"/>
</dbReference>
<dbReference type="PROSITE" id="PS52015">
    <property type="entry name" value="TONB_CTD"/>
    <property type="match status" value="1"/>
</dbReference>
<evidence type="ECO:0000256" key="11">
    <source>
        <dbReference type="SAM" id="SignalP"/>
    </source>
</evidence>
<dbReference type="SUPFAM" id="SSF74653">
    <property type="entry name" value="TolA/TonB C-terminal domain"/>
    <property type="match status" value="1"/>
</dbReference>
<evidence type="ECO:0000256" key="4">
    <source>
        <dbReference type="ARBA" id="ARBA00022475"/>
    </source>
</evidence>
<dbReference type="InterPro" id="IPR006260">
    <property type="entry name" value="TonB/TolA_C"/>
</dbReference>
<evidence type="ECO:0000259" key="12">
    <source>
        <dbReference type="PROSITE" id="PS52015"/>
    </source>
</evidence>
<keyword evidence="14" id="KW-1185">Reference proteome</keyword>